<dbReference type="GO" id="GO:0003723">
    <property type="term" value="F:RNA binding"/>
    <property type="evidence" value="ECO:0007669"/>
    <property type="project" value="UniProtKB-KW"/>
</dbReference>
<accession>A0A1F5BUB5</accession>
<dbReference type="Pfam" id="PF01479">
    <property type="entry name" value="S4"/>
    <property type="match status" value="1"/>
</dbReference>
<dbReference type="Proteomes" id="UP000176650">
    <property type="component" value="Unassembled WGS sequence"/>
</dbReference>
<dbReference type="PANTHER" id="PTHR47683:SF2">
    <property type="entry name" value="RNA-BINDING S4 DOMAIN-CONTAINING PROTEIN"/>
    <property type="match status" value="1"/>
</dbReference>
<reference evidence="6 7" key="1">
    <citation type="journal article" date="2016" name="Nat. Commun.">
        <title>Thousands of microbial genomes shed light on interconnected biogeochemical processes in an aquifer system.</title>
        <authorList>
            <person name="Anantharaman K."/>
            <person name="Brown C.T."/>
            <person name="Hug L.A."/>
            <person name="Sharon I."/>
            <person name="Castelle C.J."/>
            <person name="Probst A.J."/>
            <person name="Thomas B.C."/>
            <person name="Singh A."/>
            <person name="Wilkins M.J."/>
            <person name="Karaoz U."/>
            <person name="Brodie E.L."/>
            <person name="Williams K.H."/>
            <person name="Hubbard S.S."/>
            <person name="Banfield J.F."/>
        </authorList>
    </citation>
    <scope>NUCLEOTIDE SEQUENCE [LARGE SCALE GENOMIC DNA]</scope>
</reference>
<dbReference type="InterPro" id="IPR050343">
    <property type="entry name" value="RsuA_PseudoU_synthase"/>
</dbReference>
<dbReference type="InterPro" id="IPR006145">
    <property type="entry name" value="PsdUridine_synth_RsuA/RluA"/>
</dbReference>
<evidence type="ECO:0000256" key="3">
    <source>
        <dbReference type="PROSITE-ProRule" id="PRU00182"/>
    </source>
</evidence>
<evidence type="ECO:0000313" key="7">
    <source>
        <dbReference type="Proteomes" id="UP000176650"/>
    </source>
</evidence>
<dbReference type="STRING" id="1797298.A2988_00640"/>
<dbReference type="InterPro" id="IPR036986">
    <property type="entry name" value="S4_RNA-bd_sf"/>
</dbReference>
<dbReference type="Pfam" id="PF00849">
    <property type="entry name" value="PseudoU_synth_2"/>
    <property type="match status" value="1"/>
</dbReference>
<comment type="similarity">
    <text evidence="1 4">Belongs to the pseudouridine synthase RsuA family.</text>
</comment>
<keyword evidence="3" id="KW-0694">RNA-binding</keyword>
<dbReference type="EC" id="5.4.99.-" evidence="4"/>
<sequence length="230" mass="26136">MRINRYLALENICTRREADALIEKGKVSINGAPAVLGAMVQKGDKVEVAEKAVAQKHAAYVYFAYNKPQGVVTNPEKGHTSITQTLHIKEKVFPVGRLDKDSHGLIILTNDGRITDKLLNPKYDHEKEYLVTVDKTVSPEFLRRMAQGVFIEGYKTQRCRTKKEGDKSFRLILNEGKKHQIRRMCSVLGYNVIDLQRVRVLNIELADLPKGRFQKLGGKELAEFLSRLEM</sequence>
<dbReference type="PROSITE" id="PS50889">
    <property type="entry name" value="S4"/>
    <property type="match status" value="1"/>
</dbReference>
<dbReference type="NCBIfam" id="TIGR00093">
    <property type="entry name" value="pseudouridine synthase"/>
    <property type="match status" value="1"/>
</dbReference>
<dbReference type="PANTHER" id="PTHR47683">
    <property type="entry name" value="PSEUDOURIDINE SYNTHASE FAMILY PROTEIN-RELATED"/>
    <property type="match status" value="1"/>
</dbReference>
<protein>
    <recommendedName>
        <fullName evidence="4">Pseudouridine synthase</fullName>
        <ecNumber evidence="4">5.4.99.-</ecNumber>
    </recommendedName>
</protein>
<dbReference type="InterPro" id="IPR042092">
    <property type="entry name" value="PsdUridine_s_RsuA/RluB/E/F_cat"/>
</dbReference>
<name>A0A1F5BUB5_9BACT</name>
<evidence type="ECO:0000256" key="2">
    <source>
        <dbReference type="ARBA" id="ARBA00023235"/>
    </source>
</evidence>
<evidence type="ECO:0000259" key="5">
    <source>
        <dbReference type="SMART" id="SM00363"/>
    </source>
</evidence>
<dbReference type="SUPFAM" id="SSF55174">
    <property type="entry name" value="Alpha-L RNA-binding motif"/>
    <property type="match status" value="1"/>
</dbReference>
<dbReference type="InterPro" id="IPR020103">
    <property type="entry name" value="PsdUridine_synth_cat_dom_sf"/>
</dbReference>
<dbReference type="InterPro" id="IPR000748">
    <property type="entry name" value="PsdUridine_synth_RsuA/RluB/E/F"/>
</dbReference>
<dbReference type="Gene3D" id="3.30.70.1560">
    <property type="entry name" value="Alpha-L RNA-binding motif"/>
    <property type="match status" value="1"/>
</dbReference>
<dbReference type="SUPFAM" id="SSF55120">
    <property type="entry name" value="Pseudouridine synthase"/>
    <property type="match status" value="1"/>
</dbReference>
<dbReference type="Gene3D" id="3.10.290.10">
    <property type="entry name" value="RNA-binding S4 domain"/>
    <property type="match status" value="1"/>
</dbReference>
<dbReference type="InterPro" id="IPR018496">
    <property type="entry name" value="PsdUridine_synth_RsuA/RluB_CS"/>
</dbReference>
<keyword evidence="2 4" id="KW-0413">Isomerase</keyword>
<dbReference type="SMART" id="SM00363">
    <property type="entry name" value="S4"/>
    <property type="match status" value="1"/>
</dbReference>
<comment type="caution">
    <text evidence="6">The sequence shown here is derived from an EMBL/GenBank/DDBJ whole genome shotgun (WGS) entry which is preliminary data.</text>
</comment>
<evidence type="ECO:0000313" key="6">
    <source>
        <dbReference type="EMBL" id="OGD34215.1"/>
    </source>
</evidence>
<evidence type="ECO:0000256" key="4">
    <source>
        <dbReference type="RuleBase" id="RU003887"/>
    </source>
</evidence>
<dbReference type="PROSITE" id="PS01149">
    <property type="entry name" value="PSI_RSU"/>
    <property type="match status" value="1"/>
</dbReference>
<gene>
    <name evidence="6" type="ORF">A2988_00640</name>
</gene>
<proteinExistence type="inferred from homology"/>
<dbReference type="Gene3D" id="3.30.70.580">
    <property type="entry name" value="Pseudouridine synthase I, catalytic domain, N-terminal subdomain"/>
    <property type="match status" value="1"/>
</dbReference>
<dbReference type="EMBL" id="MEYS01000002">
    <property type="protein sequence ID" value="OGD34215.1"/>
    <property type="molecule type" value="Genomic_DNA"/>
</dbReference>
<evidence type="ECO:0000256" key="1">
    <source>
        <dbReference type="ARBA" id="ARBA00008348"/>
    </source>
</evidence>
<dbReference type="InterPro" id="IPR020094">
    <property type="entry name" value="TruA/RsuA/RluB/E/F_N"/>
</dbReference>
<dbReference type="CDD" id="cd00165">
    <property type="entry name" value="S4"/>
    <property type="match status" value="1"/>
</dbReference>
<feature type="domain" description="RNA-binding S4" evidence="5">
    <location>
        <begin position="1"/>
        <end position="59"/>
    </location>
</feature>
<dbReference type="AlphaFoldDB" id="A0A1F5BUB5"/>
<dbReference type="GO" id="GO:0120159">
    <property type="term" value="F:rRNA pseudouridine synthase activity"/>
    <property type="evidence" value="ECO:0007669"/>
    <property type="project" value="UniProtKB-ARBA"/>
</dbReference>
<dbReference type="InterPro" id="IPR002942">
    <property type="entry name" value="S4_RNA-bd"/>
</dbReference>
<dbReference type="GO" id="GO:0000455">
    <property type="term" value="P:enzyme-directed rRNA pseudouridine synthesis"/>
    <property type="evidence" value="ECO:0007669"/>
    <property type="project" value="UniProtKB-ARBA"/>
</dbReference>
<organism evidence="6 7">
    <name type="scientific">Candidatus Azambacteria bacterium RIFCSPLOWO2_01_FULL_46_25</name>
    <dbReference type="NCBI Taxonomy" id="1797298"/>
    <lineage>
        <taxon>Bacteria</taxon>
        <taxon>Candidatus Azamiibacteriota</taxon>
    </lineage>
</organism>